<proteinExistence type="predicted"/>
<accession>A0A645DAW1</accession>
<protein>
    <recommendedName>
        <fullName evidence="2">DUF2292 domain-containing protein</fullName>
    </recommendedName>
</protein>
<evidence type="ECO:0008006" key="2">
    <source>
        <dbReference type="Google" id="ProtNLM"/>
    </source>
</evidence>
<dbReference type="EMBL" id="VSSQ01034505">
    <property type="protein sequence ID" value="MPM86474.1"/>
    <property type="molecule type" value="Genomic_DNA"/>
</dbReference>
<name>A0A645DAW1_9ZZZZ</name>
<comment type="caution">
    <text evidence="1">The sequence shown here is derived from an EMBL/GenBank/DDBJ whole genome shotgun (WGS) entry which is preliminary data.</text>
</comment>
<gene>
    <name evidence="1" type="ORF">SDC9_133563</name>
</gene>
<organism evidence="1">
    <name type="scientific">bioreactor metagenome</name>
    <dbReference type="NCBI Taxonomy" id="1076179"/>
    <lineage>
        <taxon>unclassified sequences</taxon>
        <taxon>metagenomes</taxon>
        <taxon>ecological metagenomes</taxon>
    </lineage>
</organism>
<dbReference type="AlphaFoldDB" id="A0A645DAW1"/>
<evidence type="ECO:0000313" key="1">
    <source>
        <dbReference type="EMBL" id="MPM86474.1"/>
    </source>
</evidence>
<reference evidence="1" key="1">
    <citation type="submission" date="2019-08" db="EMBL/GenBank/DDBJ databases">
        <authorList>
            <person name="Kucharzyk K."/>
            <person name="Murdoch R.W."/>
            <person name="Higgins S."/>
            <person name="Loffler F."/>
        </authorList>
    </citation>
    <scope>NUCLEOTIDE SEQUENCE</scope>
</reference>
<dbReference type="Pfam" id="PF10055">
    <property type="entry name" value="DUF2292"/>
    <property type="match status" value="1"/>
</dbReference>
<sequence>MKEKQNQTVKVAIRAKIAESIRGMRYGQIAIVIKNGKVVQIERTEKERFTGVEGKYGDGI</sequence>
<dbReference type="InterPro" id="IPR018743">
    <property type="entry name" value="DUF2292"/>
</dbReference>